<name>A0A8X7XTD7_POPTO</name>
<dbReference type="AlphaFoldDB" id="A0A8X7XTD7"/>
<dbReference type="Proteomes" id="UP000886885">
    <property type="component" value="Unassembled WGS sequence"/>
</dbReference>
<evidence type="ECO:0000313" key="2">
    <source>
        <dbReference type="Proteomes" id="UP000886885"/>
    </source>
</evidence>
<accession>A0A8X7XTD7</accession>
<keyword evidence="2" id="KW-1185">Reference proteome</keyword>
<sequence length="176" mass="20588">MVVCDVSDSFDCLPQFKVLARESRDKNEKYRYKMEVKNGQIVGEDGEVEKLAMVQTKICLLSKVYSFEACFKLKAQKQRYLSNGSICVLQPRRFHDTCKVKSNWASNIEMDLLRVELSWLWGTGNNRGLMNLGKDLETCGEYTDIQVMWKMIHSCHPIAQDTRRKRPYRKFCFRPA</sequence>
<dbReference type="EMBL" id="JAAWWB010000600">
    <property type="protein sequence ID" value="KAG6736707.1"/>
    <property type="molecule type" value="Genomic_DNA"/>
</dbReference>
<evidence type="ECO:0000313" key="1">
    <source>
        <dbReference type="EMBL" id="KAG6736707.1"/>
    </source>
</evidence>
<comment type="caution">
    <text evidence="1">The sequence shown here is derived from an EMBL/GenBank/DDBJ whole genome shotgun (WGS) entry which is preliminary data.</text>
</comment>
<gene>
    <name evidence="1" type="ORF">POTOM_060399</name>
</gene>
<proteinExistence type="predicted"/>
<organism evidence="1 2">
    <name type="scientific">Populus tomentosa</name>
    <name type="common">Chinese white poplar</name>
    <dbReference type="NCBI Taxonomy" id="118781"/>
    <lineage>
        <taxon>Eukaryota</taxon>
        <taxon>Viridiplantae</taxon>
        <taxon>Streptophyta</taxon>
        <taxon>Embryophyta</taxon>
        <taxon>Tracheophyta</taxon>
        <taxon>Spermatophyta</taxon>
        <taxon>Magnoliopsida</taxon>
        <taxon>eudicotyledons</taxon>
        <taxon>Gunneridae</taxon>
        <taxon>Pentapetalae</taxon>
        <taxon>rosids</taxon>
        <taxon>fabids</taxon>
        <taxon>Malpighiales</taxon>
        <taxon>Salicaceae</taxon>
        <taxon>Saliceae</taxon>
        <taxon>Populus</taxon>
    </lineage>
</organism>
<reference evidence="1" key="1">
    <citation type="journal article" date="2020" name="bioRxiv">
        <title>Hybrid origin of Populus tomentosa Carr. identified through genome sequencing and phylogenomic analysis.</title>
        <authorList>
            <person name="An X."/>
            <person name="Gao K."/>
            <person name="Chen Z."/>
            <person name="Li J."/>
            <person name="Yang X."/>
            <person name="Yang X."/>
            <person name="Zhou J."/>
            <person name="Guo T."/>
            <person name="Zhao T."/>
            <person name="Huang S."/>
            <person name="Miao D."/>
            <person name="Khan W.U."/>
            <person name="Rao P."/>
            <person name="Ye M."/>
            <person name="Lei B."/>
            <person name="Liao W."/>
            <person name="Wang J."/>
            <person name="Ji L."/>
            <person name="Li Y."/>
            <person name="Guo B."/>
            <person name="Mustafa N.S."/>
            <person name="Li S."/>
            <person name="Yun Q."/>
            <person name="Keller S.R."/>
            <person name="Mao J."/>
            <person name="Zhang R."/>
            <person name="Strauss S.H."/>
        </authorList>
    </citation>
    <scope>NUCLEOTIDE SEQUENCE</scope>
    <source>
        <strain evidence="1">GM15</strain>
        <tissue evidence="1">Leaf</tissue>
    </source>
</reference>
<protein>
    <submittedName>
        <fullName evidence="1">Uncharacterized protein</fullName>
    </submittedName>
</protein>